<dbReference type="Proteomes" id="UP001161408">
    <property type="component" value="Unassembled WGS sequence"/>
</dbReference>
<gene>
    <name evidence="2" type="ORF">GCM10007914_33310</name>
</gene>
<sequence length="353" mass="40626">MLNKISEFTDYFDAFKLRFGRKNKELNNAYASDELKNTFENDIKPQLKSIELNRESLHAKFIKRKRQLNFVILPIAALITIFALFAGEDGSFLYIIPVSFCIGTGWAYKPALDYVRHYKLKVMPILVKMYGDFTYSLKSNLQANDIKNLAIAPNFDYLKTEDCVTGKIDDIGFEFTELTLHKRSKNGSNRVFKGCLVLLTMPFNFNSHTLVKHDHGKVLNWLTKDNKATEKVALENVDFENKFEVYSNDQVLARYILTPVMMEQLLSLLYAFVMKVNATQLECEFVGNKAVFFIRHTENLLEPTWIDQSAFEINALPLIEQELALLISIAKQLNLDLMAARRVSKENNLDSKS</sequence>
<keyword evidence="3" id="KW-1185">Reference proteome</keyword>
<comment type="caution">
    <text evidence="2">The sequence shown here is derived from an EMBL/GenBank/DDBJ whole genome shotgun (WGS) entry which is preliminary data.</text>
</comment>
<evidence type="ECO:0000313" key="2">
    <source>
        <dbReference type="EMBL" id="GLQ04450.1"/>
    </source>
</evidence>
<protein>
    <recommendedName>
        <fullName evidence="4">Galanin</fullName>
    </recommendedName>
</protein>
<name>A0AA37S752_9GAMM</name>
<evidence type="ECO:0000256" key="1">
    <source>
        <dbReference type="SAM" id="Phobius"/>
    </source>
</evidence>
<dbReference type="RefSeq" id="WP_096039075.1">
    <property type="nucleotide sequence ID" value="NZ_BJXY01000029.1"/>
</dbReference>
<keyword evidence="1" id="KW-1133">Transmembrane helix</keyword>
<dbReference type="InterPro" id="IPR021484">
    <property type="entry name" value="DUF3137"/>
</dbReference>
<dbReference type="GeneID" id="99694304"/>
<dbReference type="EMBL" id="BSNE01000020">
    <property type="protein sequence ID" value="GLQ04450.1"/>
    <property type="molecule type" value="Genomic_DNA"/>
</dbReference>
<keyword evidence="1" id="KW-0472">Membrane</keyword>
<dbReference type="Pfam" id="PF11335">
    <property type="entry name" value="DUF3137"/>
    <property type="match status" value="1"/>
</dbReference>
<evidence type="ECO:0008006" key="4">
    <source>
        <dbReference type="Google" id="ProtNLM"/>
    </source>
</evidence>
<reference evidence="2" key="1">
    <citation type="journal article" date="2014" name="Int. J. Syst. Evol. Microbiol.">
        <title>Complete genome sequence of Corynebacterium casei LMG S-19264T (=DSM 44701T), isolated from a smear-ripened cheese.</title>
        <authorList>
            <consortium name="US DOE Joint Genome Institute (JGI-PGF)"/>
            <person name="Walter F."/>
            <person name="Albersmeier A."/>
            <person name="Kalinowski J."/>
            <person name="Ruckert C."/>
        </authorList>
    </citation>
    <scope>NUCLEOTIDE SEQUENCE</scope>
    <source>
        <strain evidence="2">NBRC 103034</strain>
    </source>
</reference>
<proteinExistence type="predicted"/>
<feature type="transmembrane region" description="Helical" evidence="1">
    <location>
        <begin position="92"/>
        <end position="111"/>
    </location>
</feature>
<keyword evidence="1" id="KW-0812">Transmembrane</keyword>
<accession>A0AA37S752</accession>
<feature type="transmembrane region" description="Helical" evidence="1">
    <location>
        <begin position="68"/>
        <end position="86"/>
    </location>
</feature>
<evidence type="ECO:0000313" key="3">
    <source>
        <dbReference type="Proteomes" id="UP001161408"/>
    </source>
</evidence>
<organism evidence="2 3">
    <name type="scientific">Pseudoalteromonas tetraodonis GFC</name>
    <dbReference type="NCBI Taxonomy" id="1315271"/>
    <lineage>
        <taxon>Bacteria</taxon>
        <taxon>Pseudomonadati</taxon>
        <taxon>Pseudomonadota</taxon>
        <taxon>Gammaproteobacteria</taxon>
        <taxon>Alteromonadales</taxon>
        <taxon>Pseudoalteromonadaceae</taxon>
        <taxon>Pseudoalteromonas</taxon>
    </lineage>
</organism>
<dbReference type="AlphaFoldDB" id="A0AA37S752"/>
<reference evidence="2" key="2">
    <citation type="submission" date="2023-01" db="EMBL/GenBank/DDBJ databases">
        <title>Draft genome sequence of Pseudoalteromonas tetraodonis strain NBRC 103034.</title>
        <authorList>
            <person name="Sun Q."/>
            <person name="Mori K."/>
        </authorList>
    </citation>
    <scope>NUCLEOTIDE SEQUENCE</scope>
    <source>
        <strain evidence="2">NBRC 103034</strain>
    </source>
</reference>